<dbReference type="EMBL" id="BDGU01000118">
    <property type="protein sequence ID" value="GAW02849.1"/>
    <property type="molecule type" value="Genomic_DNA"/>
</dbReference>
<dbReference type="Proteomes" id="UP000188533">
    <property type="component" value="Unassembled WGS sequence"/>
</dbReference>
<keyword evidence="15" id="KW-1185">Reference proteome</keyword>
<keyword evidence="9 12" id="KW-0326">Glycosidase</keyword>
<dbReference type="InterPro" id="IPR002044">
    <property type="entry name" value="CBM20"/>
</dbReference>
<dbReference type="InterPro" id="IPR013783">
    <property type="entry name" value="Ig-like_fold"/>
</dbReference>
<dbReference type="AlphaFoldDB" id="A0A1Q3E749"/>
<evidence type="ECO:0000313" key="15">
    <source>
        <dbReference type="Proteomes" id="UP000188533"/>
    </source>
</evidence>
<dbReference type="Gene3D" id="2.60.40.10">
    <property type="entry name" value="Immunoglobulins"/>
    <property type="match status" value="1"/>
</dbReference>
<evidence type="ECO:0000256" key="5">
    <source>
        <dbReference type="ARBA" id="ARBA00022723"/>
    </source>
</evidence>
<reference evidence="14 15" key="1">
    <citation type="submission" date="2016-08" db="EMBL/GenBank/DDBJ databases">
        <authorList>
            <consortium name="Lentinula edodes genome sequencing consortium"/>
            <person name="Sakamoto Y."/>
            <person name="Nakade K."/>
            <person name="Sato S."/>
            <person name="Yoshida Y."/>
            <person name="Miyazaki K."/>
            <person name="Natsume S."/>
            <person name="Konno N."/>
        </authorList>
    </citation>
    <scope>NUCLEOTIDE SEQUENCE [LARGE SCALE GENOMIC DNA]</scope>
    <source>
        <strain evidence="14 15">NBRC 111202</strain>
    </source>
</reference>
<evidence type="ECO:0000256" key="4">
    <source>
        <dbReference type="ARBA" id="ARBA00012595"/>
    </source>
</evidence>
<dbReference type="SMART" id="SM01065">
    <property type="entry name" value="CBM_2"/>
    <property type="match status" value="1"/>
</dbReference>
<evidence type="ECO:0000256" key="8">
    <source>
        <dbReference type="ARBA" id="ARBA00023277"/>
    </source>
</evidence>
<protein>
    <recommendedName>
        <fullName evidence="4 12">Alpha-amylase</fullName>
        <ecNumber evidence="4 12">3.2.1.1</ecNumber>
    </recommendedName>
</protein>
<sequence>MFFLRFPPVDSPISIVSSPRYIIIFGDDEHGYAHPLEPTNDEALNVRATVGSKSTIVQMFEWTWDSIATECTDFLGPAGYGYVQTSPPQEHITGTEWWTDYQPVSYILTSKRGDRAQFQSMIETCHAAGVLVIADTIFNHMTGNAEGSGVAGSTYTQFVYPGIYEAQDFHYCGLEPGNTIVNYDNEVEVWTCELEGLADLATDTTYVQGRLAEYANDMASLGIDGLRLDAAKNIAPADIEAIVAQFDVSLYLTQEVIWGSGQPVTPELYTGIGNVQEFRYTTALQSAFLGGGISNLENLSSQGWIDSSDANVFVTNHDTERNGGSLNYESPSNTYTTAMIFSLAYPFGNTVTILSSYEFATTDDGAPNGGTGECSGTGGTDGWICQHRWVAVSGMVGFKNNVGSAALNDWVSPQSEQIAFGRGALGFVAINNADTVWSATFSTSLPAGSYCDVISGTSSSGNCTGTGITVSGGLFTASVPARSAIAIHTGALGTGGSSTGSTGSGSGTVSVTFEETATTTFGENIFISGSIPELGSWDTDDSIALSSADYPVWTLTIDLPANTLFDYKFIRKETDGSIVWESDPNRETTTWRTYIPRVFCSTGHELISPLRSQWLPSSWVTKEIVRSQPQLNQSASPEKASENPRWAHAALHSQYSQSAMFNILKIYNQ</sequence>
<dbReference type="EC" id="3.2.1.1" evidence="4 12"/>
<dbReference type="PRINTS" id="PR00110">
    <property type="entry name" value="ALPHAAMYLASE"/>
</dbReference>
<dbReference type="FunFam" id="2.60.40.10:FF:000552">
    <property type="entry name" value="Related to glucoamylase"/>
    <property type="match status" value="1"/>
</dbReference>
<keyword evidence="6 12" id="KW-0378">Hydrolase</keyword>
<dbReference type="Gene3D" id="3.20.20.80">
    <property type="entry name" value="Glycosidases"/>
    <property type="match status" value="1"/>
</dbReference>
<keyword evidence="10" id="KW-0624">Polysaccharide degradation</keyword>
<accession>A0A1Q3E749</accession>
<dbReference type="SMART" id="SM00632">
    <property type="entry name" value="Aamy_C"/>
    <property type="match status" value="1"/>
</dbReference>
<comment type="catalytic activity">
    <reaction evidence="1 12">
        <text>Endohydrolysis of (1-&gt;4)-alpha-D-glucosidic linkages in polysaccharides containing three or more (1-&gt;4)-alpha-linked D-glucose units.</text>
        <dbReference type="EC" id="3.2.1.1"/>
    </reaction>
</comment>
<dbReference type="InterPro" id="IPR013784">
    <property type="entry name" value="Carb-bd-like_fold"/>
</dbReference>
<evidence type="ECO:0000256" key="9">
    <source>
        <dbReference type="ARBA" id="ARBA00023295"/>
    </source>
</evidence>
<keyword evidence="5" id="KW-0479">Metal-binding</keyword>
<dbReference type="PROSITE" id="PS51166">
    <property type="entry name" value="CBM20"/>
    <property type="match status" value="1"/>
</dbReference>
<keyword evidence="8 12" id="KW-0119">Carbohydrate metabolism</keyword>
<dbReference type="InterPro" id="IPR006048">
    <property type="entry name" value="A-amylase/branching_C"/>
</dbReference>
<proteinExistence type="inferred from homology"/>
<comment type="similarity">
    <text evidence="3 11">Belongs to the glycosyl hydrolase 13 family.</text>
</comment>
<dbReference type="GO" id="GO:2001070">
    <property type="term" value="F:starch binding"/>
    <property type="evidence" value="ECO:0007669"/>
    <property type="project" value="InterPro"/>
</dbReference>
<dbReference type="SUPFAM" id="SSF49452">
    <property type="entry name" value="Starch-binding domain-like"/>
    <property type="match status" value="1"/>
</dbReference>
<evidence type="ECO:0000259" key="13">
    <source>
        <dbReference type="PROSITE" id="PS51166"/>
    </source>
</evidence>
<evidence type="ECO:0000256" key="2">
    <source>
        <dbReference type="ARBA" id="ARBA00001913"/>
    </source>
</evidence>
<evidence type="ECO:0000256" key="3">
    <source>
        <dbReference type="ARBA" id="ARBA00008061"/>
    </source>
</evidence>
<dbReference type="GO" id="GO:0046872">
    <property type="term" value="F:metal ion binding"/>
    <property type="evidence" value="ECO:0007669"/>
    <property type="project" value="UniProtKB-KW"/>
</dbReference>
<evidence type="ECO:0000256" key="7">
    <source>
        <dbReference type="ARBA" id="ARBA00022837"/>
    </source>
</evidence>
<dbReference type="Gene3D" id="2.60.40.1180">
    <property type="entry name" value="Golgi alpha-mannosidase II"/>
    <property type="match status" value="1"/>
</dbReference>
<dbReference type="Pfam" id="PF00128">
    <property type="entry name" value="Alpha-amylase"/>
    <property type="match status" value="1"/>
</dbReference>
<dbReference type="CDD" id="cd11317">
    <property type="entry name" value="AmyAc_bac_euk_AmyA"/>
    <property type="match status" value="1"/>
</dbReference>
<dbReference type="Pfam" id="PF02806">
    <property type="entry name" value="Alpha-amylase_C"/>
    <property type="match status" value="1"/>
</dbReference>
<evidence type="ECO:0000256" key="1">
    <source>
        <dbReference type="ARBA" id="ARBA00000548"/>
    </source>
</evidence>
<comment type="cofactor">
    <cofactor evidence="2">
        <name>Ca(2+)</name>
        <dbReference type="ChEBI" id="CHEBI:29108"/>
    </cofactor>
</comment>
<evidence type="ECO:0000256" key="6">
    <source>
        <dbReference type="ARBA" id="ARBA00022801"/>
    </source>
</evidence>
<evidence type="ECO:0000256" key="10">
    <source>
        <dbReference type="ARBA" id="ARBA00023326"/>
    </source>
</evidence>
<feature type="domain" description="CBM20" evidence="13">
    <location>
        <begin position="503"/>
        <end position="605"/>
    </location>
</feature>
<dbReference type="SMR" id="A0A1Q3E749"/>
<organism evidence="14 15">
    <name type="scientific">Lentinula edodes</name>
    <name type="common">Shiitake mushroom</name>
    <name type="synonym">Lentinus edodes</name>
    <dbReference type="NCBI Taxonomy" id="5353"/>
    <lineage>
        <taxon>Eukaryota</taxon>
        <taxon>Fungi</taxon>
        <taxon>Dikarya</taxon>
        <taxon>Basidiomycota</taxon>
        <taxon>Agaricomycotina</taxon>
        <taxon>Agaricomycetes</taxon>
        <taxon>Agaricomycetidae</taxon>
        <taxon>Agaricales</taxon>
        <taxon>Marasmiineae</taxon>
        <taxon>Omphalotaceae</taxon>
        <taxon>Lentinula</taxon>
    </lineage>
</organism>
<dbReference type="GO" id="GO:0000272">
    <property type="term" value="P:polysaccharide catabolic process"/>
    <property type="evidence" value="ECO:0007669"/>
    <property type="project" value="UniProtKB-KW"/>
</dbReference>
<dbReference type="STRING" id="5353.A0A1Q3E749"/>
<dbReference type="InterPro" id="IPR013780">
    <property type="entry name" value="Glyco_hydro_b"/>
</dbReference>
<dbReference type="PANTHER" id="PTHR43447">
    <property type="entry name" value="ALPHA-AMYLASE"/>
    <property type="match status" value="1"/>
</dbReference>
<evidence type="ECO:0000256" key="11">
    <source>
        <dbReference type="RuleBase" id="RU003615"/>
    </source>
</evidence>
<dbReference type="InterPro" id="IPR031319">
    <property type="entry name" value="A-amylase_C"/>
</dbReference>
<dbReference type="GO" id="GO:0004556">
    <property type="term" value="F:alpha-amylase activity"/>
    <property type="evidence" value="ECO:0007669"/>
    <property type="project" value="UniProtKB-UniRule"/>
</dbReference>
<dbReference type="InterPro" id="IPR006047">
    <property type="entry name" value="GH13_cat_dom"/>
</dbReference>
<keyword evidence="7" id="KW-0106">Calcium</keyword>
<dbReference type="Pfam" id="PF00686">
    <property type="entry name" value="CBM_20"/>
    <property type="match status" value="1"/>
</dbReference>
<dbReference type="SUPFAM" id="SSF51445">
    <property type="entry name" value="(Trans)glycosidases"/>
    <property type="match status" value="1"/>
</dbReference>
<gene>
    <name evidence="14" type="ORF">LENED_004526</name>
</gene>
<comment type="caution">
    <text evidence="14">The sequence shown here is derived from an EMBL/GenBank/DDBJ whole genome shotgun (WGS) entry which is preliminary data.</text>
</comment>
<dbReference type="InterPro" id="IPR017853">
    <property type="entry name" value="GH"/>
</dbReference>
<dbReference type="InterPro" id="IPR006046">
    <property type="entry name" value="Alpha_amylase"/>
</dbReference>
<dbReference type="SMART" id="SM00642">
    <property type="entry name" value="Aamy"/>
    <property type="match status" value="1"/>
</dbReference>
<reference evidence="14 15" key="2">
    <citation type="submission" date="2017-02" db="EMBL/GenBank/DDBJ databases">
        <title>A genome survey and senescence transcriptome analysis in Lentinula edodes.</title>
        <authorList>
            <person name="Sakamoto Y."/>
            <person name="Nakade K."/>
            <person name="Sato S."/>
            <person name="Yoshida Y."/>
            <person name="Miyazaki K."/>
            <person name="Natsume S."/>
            <person name="Konno N."/>
        </authorList>
    </citation>
    <scope>NUCLEOTIDE SEQUENCE [LARGE SCALE GENOMIC DNA]</scope>
    <source>
        <strain evidence="14 15">NBRC 111202</strain>
    </source>
</reference>
<evidence type="ECO:0000256" key="12">
    <source>
        <dbReference type="RuleBase" id="RU361134"/>
    </source>
</evidence>
<dbReference type="SUPFAM" id="SSF51011">
    <property type="entry name" value="Glycosyl hydrolase domain"/>
    <property type="match status" value="1"/>
</dbReference>
<name>A0A1Q3E749_LENED</name>
<evidence type="ECO:0000313" key="14">
    <source>
        <dbReference type="EMBL" id="GAW02849.1"/>
    </source>
</evidence>